<dbReference type="EC" id="3.1.-.-" evidence="5 6"/>
<dbReference type="GO" id="GO:0004521">
    <property type="term" value="F:RNA endonuclease activity"/>
    <property type="evidence" value="ECO:0007669"/>
    <property type="project" value="UniProtKB-UniRule"/>
</dbReference>
<evidence type="ECO:0000256" key="1">
    <source>
        <dbReference type="ARBA" id="ARBA00022722"/>
    </source>
</evidence>
<evidence type="ECO:0000259" key="8">
    <source>
        <dbReference type="PROSITE" id="PS51831"/>
    </source>
</evidence>
<dbReference type="RefSeq" id="WP_014960659.1">
    <property type="nucleotide sequence ID" value="NZ_CP007243.1"/>
</dbReference>
<keyword evidence="2 5" id="KW-0255">Endonuclease</keyword>
<keyword evidence="4 5" id="KW-0694">RNA-binding</keyword>
<accession>A0A059XT85</accession>
<dbReference type="CDD" id="cd22431">
    <property type="entry name" value="KH-I_RNaseY"/>
    <property type="match status" value="1"/>
</dbReference>
<dbReference type="SMART" id="SM00322">
    <property type="entry name" value="KH"/>
    <property type="match status" value="1"/>
</dbReference>
<proteinExistence type="inferred from homology"/>
<feature type="domain" description="HD" evidence="8">
    <location>
        <begin position="337"/>
        <end position="430"/>
    </location>
</feature>
<dbReference type="Gene3D" id="3.30.1370.10">
    <property type="entry name" value="K Homology domain, type 1"/>
    <property type="match status" value="1"/>
</dbReference>
<dbReference type="Proteomes" id="UP000027059">
    <property type="component" value="Chromosome"/>
</dbReference>
<organism evidence="9 10">
    <name type="scientific">Leptospirillum ferriphilum YSK</name>
    <dbReference type="NCBI Taxonomy" id="1441628"/>
    <lineage>
        <taxon>Bacteria</taxon>
        <taxon>Pseudomonadati</taxon>
        <taxon>Nitrospirota</taxon>
        <taxon>Nitrospiria</taxon>
        <taxon>Nitrospirales</taxon>
        <taxon>Nitrospiraceae</taxon>
        <taxon>Leptospirillum</taxon>
    </lineage>
</organism>
<dbReference type="AlphaFoldDB" id="A0A059XT85"/>
<dbReference type="EMBL" id="CP007243">
    <property type="protein sequence ID" value="AIA30240.1"/>
    <property type="molecule type" value="Genomic_DNA"/>
</dbReference>
<evidence type="ECO:0000313" key="9">
    <source>
        <dbReference type="EMBL" id="AIA30240.1"/>
    </source>
</evidence>
<feature type="region of interest" description="Disordered" evidence="7">
    <location>
        <begin position="79"/>
        <end position="115"/>
    </location>
</feature>
<dbReference type="GO" id="GO:0003723">
    <property type="term" value="F:RNA binding"/>
    <property type="evidence" value="ECO:0007669"/>
    <property type="project" value="UniProtKB-UniRule"/>
</dbReference>
<evidence type="ECO:0000256" key="2">
    <source>
        <dbReference type="ARBA" id="ARBA00022759"/>
    </source>
</evidence>
<dbReference type="InterPro" id="IPR004088">
    <property type="entry name" value="KH_dom_type_1"/>
</dbReference>
<dbReference type="GO" id="GO:0006402">
    <property type="term" value="P:mRNA catabolic process"/>
    <property type="evidence" value="ECO:0007669"/>
    <property type="project" value="UniProtKB-UniRule"/>
</dbReference>
<dbReference type="Pfam" id="PF12072">
    <property type="entry name" value="RNase_Y_N"/>
    <property type="match status" value="1"/>
</dbReference>
<dbReference type="InterPro" id="IPR003607">
    <property type="entry name" value="HD/PDEase_dom"/>
</dbReference>
<dbReference type="InterPro" id="IPR036612">
    <property type="entry name" value="KH_dom_type_1_sf"/>
</dbReference>
<sequence length="521" mass="58581">MVTAIMILGAALLGGIAGVWTGFFWANARSSGQVRENRKTAAEVLEEAARIKEARIKEAELEAREAAFRIRVSAEEEVARKKQESSRRDQEVSIREAECAHEKQKLEQSRQELSRKMEEIRSREKQLEARESEIAHSLSLQHQKMEEISGLSLEEARDRLLKEAEELIRSDAARLAQKVEREFRENAVRKAREVMTLAIQRYANDHVAETSISVVPIQSEDVKGRIIGREGRNIRAFQQATGVDLIIDDTPDAIIISGFDPHRREVARLALEKLLQDGRVHPARIEEVVEKIRRELDQTLQEEAEKVAFDLGISDIHPEILKLVGRLKFRTSYGQNNLLHAREVAYLCSMMASELGLNPKLAKRAGFLHDIGKSLTHEGEGSHPLLGAEAAKKYGESPEVINAIQSHHGDVEPICLESILVAASDAISAARPGARRESMDAYLKRLEKLEGIANSFKGVEKSYAIQAGREIRIIVRQDEVSDEDLAVVSREIAKKIEAELKYPGQIKVTVIRENRIVEYAR</sequence>
<dbReference type="PANTHER" id="PTHR12826:SF15">
    <property type="entry name" value="RIBONUCLEASE Y"/>
    <property type="match status" value="1"/>
</dbReference>
<dbReference type="InterPro" id="IPR006674">
    <property type="entry name" value="HD_domain"/>
</dbReference>
<name>A0A059XT85_9BACT</name>
<dbReference type="InterPro" id="IPR004087">
    <property type="entry name" value="KH_dom"/>
</dbReference>
<protein>
    <recommendedName>
        <fullName evidence="5 6">Ribonuclease Y</fullName>
        <shortName evidence="5">RNase Y</shortName>
        <ecNumber evidence="5 6">3.1.-.-</ecNumber>
    </recommendedName>
</protein>
<reference evidence="10" key="1">
    <citation type="submission" date="2014-02" db="EMBL/GenBank/DDBJ databases">
        <title>Complete genome sequence and comparative genomic analysis of the nitrogen-fixing bacterium Leptospirillum ferriphilum YSK.</title>
        <authorList>
            <person name="Guo X."/>
            <person name="Yin H."/>
            <person name="Liang Y."/>
            <person name="Hu Q."/>
            <person name="Ma L."/>
            <person name="Xiao Y."/>
            <person name="Zhang X."/>
            <person name="Qiu G."/>
            <person name="Liu X."/>
        </authorList>
    </citation>
    <scope>NUCLEOTIDE SEQUENCE [LARGE SCALE GENOMIC DNA]</scope>
    <source>
        <strain evidence="10">YSK</strain>
    </source>
</reference>
<keyword evidence="1 5" id="KW-0540">Nuclease</keyword>
<dbReference type="CDD" id="cd00077">
    <property type="entry name" value="HDc"/>
    <property type="match status" value="1"/>
</dbReference>
<keyword evidence="3 5" id="KW-0378">Hydrolase</keyword>
<comment type="similarity">
    <text evidence="5">Belongs to the RNase Y family.</text>
</comment>
<dbReference type="InterPro" id="IPR022711">
    <property type="entry name" value="RNase_Y_N"/>
</dbReference>
<dbReference type="PANTHER" id="PTHR12826">
    <property type="entry name" value="RIBONUCLEASE Y"/>
    <property type="match status" value="1"/>
</dbReference>
<evidence type="ECO:0000256" key="7">
    <source>
        <dbReference type="SAM" id="MobiDB-lite"/>
    </source>
</evidence>
<dbReference type="Pfam" id="PF01966">
    <property type="entry name" value="HD"/>
    <property type="match status" value="1"/>
</dbReference>
<evidence type="ECO:0000256" key="3">
    <source>
        <dbReference type="ARBA" id="ARBA00022801"/>
    </source>
</evidence>
<gene>
    <name evidence="5" type="primary">rny</name>
    <name evidence="9" type="ORF">Y981_04025</name>
</gene>
<dbReference type="SMART" id="SM00471">
    <property type="entry name" value="HDc"/>
    <property type="match status" value="1"/>
</dbReference>
<dbReference type="HOGENOM" id="CLU_028328_1_0_0"/>
<dbReference type="KEGG" id="lfp:Y981_04025"/>
<reference evidence="9 10" key="2">
    <citation type="journal article" date="2015" name="Biomed. Res. Int.">
        <title>Effects of Arsenite Resistance on the Growth and Functional Gene Expression of Leptospirillum ferriphilum and Acidithiobacillus thiooxidans in Pure Culture and Coculture.</title>
        <authorList>
            <person name="Jiang H."/>
            <person name="Liang Y."/>
            <person name="Yin H."/>
            <person name="Xiao Y."/>
            <person name="Guo X."/>
            <person name="Xu Y."/>
            <person name="Hu Q."/>
            <person name="Liu H."/>
            <person name="Liu X."/>
        </authorList>
    </citation>
    <scope>NUCLEOTIDE SEQUENCE [LARGE SCALE GENOMIC DNA]</scope>
    <source>
        <strain evidence="9 10">YSK</strain>
    </source>
</reference>
<dbReference type="NCBIfam" id="TIGR00277">
    <property type="entry name" value="HDIG"/>
    <property type="match status" value="1"/>
</dbReference>
<evidence type="ECO:0000256" key="4">
    <source>
        <dbReference type="ARBA" id="ARBA00022884"/>
    </source>
</evidence>
<dbReference type="InterPro" id="IPR017705">
    <property type="entry name" value="Ribonuclease_Y"/>
</dbReference>
<dbReference type="OrthoDB" id="9803205at2"/>
<dbReference type="GO" id="GO:0016787">
    <property type="term" value="F:hydrolase activity"/>
    <property type="evidence" value="ECO:0007669"/>
    <property type="project" value="UniProtKB-KW"/>
</dbReference>
<dbReference type="InterPro" id="IPR006675">
    <property type="entry name" value="HDIG_dom"/>
</dbReference>
<dbReference type="Pfam" id="PF00013">
    <property type="entry name" value="KH_1"/>
    <property type="match status" value="1"/>
</dbReference>
<dbReference type="PROSITE" id="PS51831">
    <property type="entry name" value="HD"/>
    <property type="match status" value="1"/>
</dbReference>
<dbReference type="NCBIfam" id="TIGR03319">
    <property type="entry name" value="RNase_Y"/>
    <property type="match status" value="1"/>
</dbReference>
<evidence type="ECO:0000313" key="10">
    <source>
        <dbReference type="Proteomes" id="UP000027059"/>
    </source>
</evidence>
<dbReference type="HAMAP" id="MF_00335">
    <property type="entry name" value="RNase_Y"/>
    <property type="match status" value="1"/>
</dbReference>
<dbReference type="SUPFAM" id="SSF109604">
    <property type="entry name" value="HD-domain/PDEase-like"/>
    <property type="match status" value="1"/>
</dbReference>
<dbReference type="PROSITE" id="PS50084">
    <property type="entry name" value="KH_TYPE_1"/>
    <property type="match status" value="1"/>
</dbReference>
<comment type="function">
    <text evidence="5">Endoribonuclease that initiates mRNA decay.</text>
</comment>
<dbReference type="SUPFAM" id="SSF54791">
    <property type="entry name" value="Eukaryotic type KH-domain (KH-domain type I)"/>
    <property type="match status" value="1"/>
</dbReference>
<dbReference type="Gene3D" id="1.10.3210.10">
    <property type="entry name" value="Hypothetical protein af1432"/>
    <property type="match status" value="1"/>
</dbReference>
<evidence type="ECO:0000256" key="5">
    <source>
        <dbReference type="HAMAP-Rule" id="MF_00335"/>
    </source>
</evidence>
<dbReference type="FunFam" id="1.10.3210.10:FF:000013">
    <property type="entry name" value="Ribonuclease Y"/>
    <property type="match status" value="1"/>
</dbReference>
<evidence type="ECO:0000256" key="6">
    <source>
        <dbReference type="NCBIfam" id="TIGR03319"/>
    </source>
</evidence>
<keyword evidence="10" id="KW-1185">Reference proteome</keyword>
<dbReference type="GO" id="GO:0005886">
    <property type="term" value="C:plasma membrane"/>
    <property type="evidence" value="ECO:0007669"/>
    <property type="project" value="UniProtKB-UniRule"/>
</dbReference>